<proteinExistence type="inferred from homology"/>
<dbReference type="GO" id="GO:0005886">
    <property type="term" value="C:plasma membrane"/>
    <property type="evidence" value="ECO:0007669"/>
    <property type="project" value="UniProtKB-SubCell"/>
</dbReference>
<reference evidence="9 10" key="1">
    <citation type="submission" date="2019-12" db="EMBL/GenBank/DDBJ databases">
        <title>Shinella kummerowiae sp. nov., a symbiotic bacterium isolated from root nodules of the herbal legume Kummerowia stipulacea.</title>
        <authorList>
            <person name="Gao J."/>
        </authorList>
    </citation>
    <scope>NUCLEOTIDE SEQUENCE [LARGE SCALE GENOMIC DNA]</scope>
    <source>
        <strain evidence="9 10">CCBAU 25048</strain>
    </source>
</reference>
<dbReference type="PANTHER" id="PTHR37937">
    <property type="entry name" value="CONJUGATIVE TRANSFER: DNA TRANSPORT"/>
    <property type="match status" value="1"/>
</dbReference>
<evidence type="ECO:0000256" key="5">
    <source>
        <dbReference type="ARBA" id="ARBA00022971"/>
    </source>
</evidence>
<evidence type="ECO:0000256" key="8">
    <source>
        <dbReference type="SAM" id="Phobius"/>
    </source>
</evidence>
<organism evidence="9 10">
    <name type="scientific">Shinella kummerowiae</name>
    <dbReference type="NCBI Taxonomy" id="417745"/>
    <lineage>
        <taxon>Bacteria</taxon>
        <taxon>Pseudomonadati</taxon>
        <taxon>Pseudomonadota</taxon>
        <taxon>Alphaproteobacteria</taxon>
        <taxon>Hyphomicrobiales</taxon>
        <taxon>Rhizobiaceae</taxon>
        <taxon>Shinella</taxon>
    </lineage>
</organism>
<dbReference type="InterPro" id="IPR051539">
    <property type="entry name" value="T4SS-coupling_protein"/>
</dbReference>
<gene>
    <name evidence="9" type="primary">virD4</name>
    <name evidence="9" type="ORF">GR138_27845</name>
</gene>
<keyword evidence="3" id="KW-1003">Cell membrane</keyword>
<feature type="transmembrane region" description="Helical" evidence="8">
    <location>
        <begin position="12"/>
        <end position="33"/>
    </location>
</feature>
<evidence type="ECO:0000256" key="7">
    <source>
        <dbReference type="ARBA" id="ARBA00023136"/>
    </source>
</evidence>
<keyword evidence="7 8" id="KW-0472">Membrane</keyword>
<dbReference type="EMBL" id="WUMK01000014">
    <property type="protein sequence ID" value="MXN49020.1"/>
    <property type="molecule type" value="Genomic_DNA"/>
</dbReference>
<keyword evidence="5" id="KW-0184">Conjugation</keyword>
<dbReference type="RefSeq" id="WP_160862497.1">
    <property type="nucleotide sequence ID" value="NZ_WUMK01000014.1"/>
</dbReference>
<evidence type="ECO:0000256" key="4">
    <source>
        <dbReference type="ARBA" id="ARBA00022692"/>
    </source>
</evidence>
<dbReference type="Proteomes" id="UP000435802">
    <property type="component" value="Unassembled WGS sequence"/>
</dbReference>
<evidence type="ECO:0000313" key="10">
    <source>
        <dbReference type="Proteomes" id="UP000435802"/>
    </source>
</evidence>
<dbReference type="SUPFAM" id="SSF52540">
    <property type="entry name" value="P-loop containing nucleoside triphosphate hydrolases"/>
    <property type="match status" value="1"/>
</dbReference>
<evidence type="ECO:0000313" key="9">
    <source>
        <dbReference type="EMBL" id="MXN49020.1"/>
    </source>
</evidence>
<dbReference type="OrthoDB" id="9759295at2"/>
<dbReference type="CDD" id="cd01127">
    <property type="entry name" value="TrwB_TraG_TraD_VirD4"/>
    <property type="match status" value="2"/>
</dbReference>
<evidence type="ECO:0000256" key="6">
    <source>
        <dbReference type="ARBA" id="ARBA00022989"/>
    </source>
</evidence>
<accession>A0A6N8SPZ2</accession>
<comment type="caution">
    <text evidence="9">The sequence shown here is derived from an EMBL/GenBank/DDBJ whole genome shotgun (WGS) entry which is preliminary data.</text>
</comment>
<evidence type="ECO:0000256" key="2">
    <source>
        <dbReference type="ARBA" id="ARBA00008806"/>
    </source>
</evidence>
<dbReference type="InterPro" id="IPR003688">
    <property type="entry name" value="TraG/VirD4"/>
</dbReference>
<dbReference type="NCBIfam" id="NF010424">
    <property type="entry name" value="PRK13850.1"/>
    <property type="match status" value="1"/>
</dbReference>
<protein>
    <submittedName>
        <fullName evidence="9">Type IV secretion system ATPase VirD4</fullName>
    </submittedName>
</protein>
<evidence type="ECO:0000256" key="1">
    <source>
        <dbReference type="ARBA" id="ARBA00004651"/>
    </source>
</evidence>
<dbReference type="Pfam" id="PF02534">
    <property type="entry name" value="T4SS-DNA_transf"/>
    <property type="match status" value="1"/>
</dbReference>
<comment type="subcellular location">
    <subcellularLocation>
        <location evidence="1">Cell membrane</location>
        <topology evidence="1">Multi-pass membrane protein</topology>
    </subcellularLocation>
</comment>
<dbReference type="Gene3D" id="3.40.50.300">
    <property type="entry name" value="P-loop containing nucleotide triphosphate hydrolases"/>
    <property type="match status" value="1"/>
</dbReference>
<dbReference type="AlphaFoldDB" id="A0A6N8SPZ2"/>
<dbReference type="PANTHER" id="PTHR37937:SF1">
    <property type="entry name" value="CONJUGATIVE TRANSFER: DNA TRANSPORT"/>
    <property type="match status" value="1"/>
</dbReference>
<dbReference type="InterPro" id="IPR027417">
    <property type="entry name" value="P-loop_NTPase"/>
</dbReference>
<evidence type="ECO:0000256" key="3">
    <source>
        <dbReference type="ARBA" id="ARBA00022475"/>
    </source>
</evidence>
<keyword evidence="6 8" id="KW-1133">Transmembrane helix</keyword>
<comment type="similarity">
    <text evidence="2">Belongs to the VirD4/TraG family.</text>
</comment>
<keyword evidence="10" id="KW-1185">Reference proteome</keyword>
<keyword evidence="4 8" id="KW-0812">Transmembrane</keyword>
<sequence>MNQTNDNRLTTLVFAVMLSLVLGLLLSSGYVTFRDGFDTYALKNFSLLAAWQETPFVAGYVTDAFITCLKILAGSAVATTAVVFAILYLRGGDHHGTARWGSYSELARAGYIRRYHKVSGPIFGKTTSPKRRGKYLTNGDQPHSLVVAPTRAGKGVGVVVPTLLTFNGSILALDVKGELFELTSRSRLARGDRVFKFSPLDREGRTNSYNPILDIVKLPPERRFAETRRLAVNLLVPKGKGSEGFIDGARDLFVAGVLACIERGNPTIGAVYDLYTLPGEKYKLFAQLAEESEVPEVKRIFNNMAGNDTKIITSYTSVLGDGGLNLWADPLIKAATTTSDFSIYDLRRDPTSIFLVVSPNDLEVIAPLVRLFFQQVVAVLQREMPKEDEIFEVLFLLDEFKHLGKLESIETAVTTIAGYKGRFMFIIQSLAALTGAYEASGKENFLSNTGVQVFMATADDETPQYISKAIGDYSYKAKSVSWNQTEIFKANIQKSEQGATLIRPEQIRLLDDQTQIVLVKGKPPLMMPKVKYYEDRILKTLFDSQTGPLPEPEPLKAVTEPASFLAALTGEEPAKRGSAHDPNDLQMDQEPENEIRIQPQAEQIQAAFEAEDFADAHDDVQELQQQRIAREALQQPEFEDEPQIEYEKTAQQALLERIIAVQERNRAQGISR</sequence>
<name>A0A6N8SPZ2_9HYPH</name>